<comment type="subcellular location">
    <subcellularLocation>
        <location evidence="1">Endoplasmic reticulum membrane</location>
        <topology evidence="1">Single-pass membrane protein</topology>
    </subcellularLocation>
</comment>
<dbReference type="InterPro" id="IPR027417">
    <property type="entry name" value="P-loop_NTPase"/>
</dbReference>
<keyword evidence="6" id="KW-0519">Myristate</keyword>
<evidence type="ECO:0000256" key="8">
    <source>
        <dbReference type="ARBA" id="ARBA00022824"/>
    </source>
</evidence>
<dbReference type="GO" id="GO:0005525">
    <property type="term" value="F:GTP binding"/>
    <property type="evidence" value="ECO:0007669"/>
    <property type="project" value="UniProtKB-KW"/>
</dbReference>
<keyword evidence="12 14" id="KW-0472">Membrane</keyword>
<feature type="transmembrane region" description="Helical" evidence="14">
    <location>
        <begin position="40"/>
        <end position="59"/>
    </location>
</feature>
<dbReference type="InterPro" id="IPR019009">
    <property type="entry name" value="SRP_receptor_beta_su"/>
</dbReference>
<evidence type="ECO:0000256" key="3">
    <source>
        <dbReference type="ARBA" id="ARBA00010290"/>
    </source>
</evidence>
<dbReference type="GO" id="GO:0006886">
    <property type="term" value="P:intracellular protein transport"/>
    <property type="evidence" value="ECO:0007669"/>
    <property type="project" value="TreeGrafter"/>
</dbReference>
<evidence type="ECO:0000256" key="9">
    <source>
        <dbReference type="ARBA" id="ARBA00022892"/>
    </source>
</evidence>
<evidence type="ECO:0000256" key="1">
    <source>
        <dbReference type="ARBA" id="ARBA00004389"/>
    </source>
</evidence>
<evidence type="ECO:0000256" key="6">
    <source>
        <dbReference type="ARBA" id="ARBA00022707"/>
    </source>
</evidence>
<keyword evidence="11" id="KW-0342">GTP-binding</keyword>
<evidence type="ECO:0000313" key="16">
    <source>
        <dbReference type="Proteomes" id="UP000256970"/>
    </source>
</evidence>
<dbReference type="Pfam" id="PF09439">
    <property type="entry name" value="SRPRB"/>
    <property type="match status" value="1"/>
</dbReference>
<gene>
    <name evidence="15" type="ORF">BQ4739_LOCUS1613</name>
</gene>
<dbReference type="GO" id="GO:0003924">
    <property type="term" value="F:GTPase activity"/>
    <property type="evidence" value="ECO:0007669"/>
    <property type="project" value="TreeGrafter"/>
</dbReference>
<comment type="similarity">
    <text evidence="2">Belongs to the SRP receptor beta subunit family.</text>
</comment>
<comment type="similarity">
    <text evidence="3">Belongs to the small GTPase superfamily. Arf family.</text>
</comment>
<dbReference type="Proteomes" id="UP000256970">
    <property type="component" value="Unassembled WGS sequence"/>
</dbReference>
<dbReference type="InterPro" id="IPR024156">
    <property type="entry name" value="Small_GTPase_ARF"/>
</dbReference>
<dbReference type="Gene3D" id="3.40.50.300">
    <property type="entry name" value="P-loop containing nucleotide triphosphate hydrolases"/>
    <property type="match status" value="1"/>
</dbReference>
<evidence type="ECO:0000256" key="7">
    <source>
        <dbReference type="ARBA" id="ARBA00022741"/>
    </source>
</evidence>
<dbReference type="GO" id="GO:0034067">
    <property type="term" value="P:protein localization to Golgi apparatus"/>
    <property type="evidence" value="ECO:0007669"/>
    <property type="project" value="TreeGrafter"/>
</dbReference>
<evidence type="ECO:0000256" key="2">
    <source>
        <dbReference type="ARBA" id="ARBA00005619"/>
    </source>
</evidence>
<protein>
    <recommendedName>
        <fullName evidence="4">Signal recognition particle receptor subunit beta</fullName>
    </recommendedName>
</protein>
<evidence type="ECO:0000256" key="11">
    <source>
        <dbReference type="ARBA" id="ARBA00023134"/>
    </source>
</evidence>
<evidence type="ECO:0000256" key="12">
    <source>
        <dbReference type="ARBA" id="ARBA00023136"/>
    </source>
</evidence>
<dbReference type="GO" id="GO:0043001">
    <property type="term" value="P:Golgi to plasma membrane protein transport"/>
    <property type="evidence" value="ECO:0007669"/>
    <property type="project" value="TreeGrafter"/>
</dbReference>
<reference evidence="15 16" key="1">
    <citation type="submission" date="2016-10" db="EMBL/GenBank/DDBJ databases">
        <authorList>
            <person name="Cai Z."/>
        </authorList>
    </citation>
    <scope>NUCLEOTIDE SEQUENCE [LARGE SCALE GENOMIC DNA]</scope>
</reference>
<keyword evidence="13" id="KW-0675">Receptor</keyword>
<evidence type="ECO:0000313" key="15">
    <source>
        <dbReference type="EMBL" id="SZX61082.1"/>
    </source>
</evidence>
<dbReference type="PANTHER" id="PTHR45909">
    <property type="entry name" value="ADP-RIBOSYLATION FACTOR-RELATED PROTEIN 1"/>
    <property type="match status" value="1"/>
</dbReference>
<evidence type="ECO:0000256" key="4">
    <source>
        <dbReference type="ARBA" id="ARBA00020256"/>
    </source>
</evidence>
<organism evidence="15 16">
    <name type="scientific">Tetradesmus obliquus</name>
    <name type="common">Green alga</name>
    <name type="synonym">Acutodesmus obliquus</name>
    <dbReference type="NCBI Taxonomy" id="3088"/>
    <lineage>
        <taxon>Eukaryota</taxon>
        <taxon>Viridiplantae</taxon>
        <taxon>Chlorophyta</taxon>
        <taxon>core chlorophytes</taxon>
        <taxon>Chlorophyceae</taxon>
        <taxon>CS clade</taxon>
        <taxon>Sphaeropleales</taxon>
        <taxon>Scenedesmaceae</taxon>
        <taxon>Tetradesmus</taxon>
    </lineage>
</organism>
<name>A0A383V8H4_TETOB</name>
<keyword evidence="16" id="KW-1185">Reference proteome</keyword>
<keyword evidence="8" id="KW-0256">Endoplasmic reticulum</keyword>
<dbReference type="AlphaFoldDB" id="A0A383V8H4"/>
<dbReference type="EMBL" id="FNXT01000121">
    <property type="protein sequence ID" value="SZX61082.1"/>
    <property type="molecule type" value="Genomic_DNA"/>
</dbReference>
<dbReference type="PANTHER" id="PTHR45909:SF1">
    <property type="entry name" value="ADP-RIBOSYLATION FACTOR-RELATED PROTEIN 1"/>
    <property type="match status" value="1"/>
</dbReference>
<dbReference type="SUPFAM" id="SSF52540">
    <property type="entry name" value="P-loop containing nucleoside triphosphate hydrolases"/>
    <property type="match status" value="1"/>
</dbReference>
<evidence type="ECO:0000256" key="10">
    <source>
        <dbReference type="ARBA" id="ARBA00022989"/>
    </source>
</evidence>
<sequence>MIPDALRQQLQLLLEHQPIVKQIIQYLPSDLQRVAGTPEGLLALLLTAAVGLLVLLALAGTSKSKKGSSILLAGPMNAGKSTMYYQLVDGSQHNGLVASMEQNTGVASVNGRQARLLDIPGHHSFRHKLESSVKDAAGIVFVIDAVEITPHKVEAAEMLYELLTNSSFAKSRTPLLLACNKADLEEEAHSTEFIRKTLERQLDAMRKTKTAGIGKEASAGVALGAADKPFSFAGLRSKVALVECSAKAGQLDDVRAFIAGCL</sequence>
<keyword evidence="10 14" id="KW-1133">Transmembrane helix</keyword>
<dbReference type="GO" id="GO:0005794">
    <property type="term" value="C:Golgi apparatus"/>
    <property type="evidence" value="ECO:0007669"/>
    <property type="project" value="TreeGrafter"/>
</dbReference>
<keyword evidence="6" id="KW-0449">Lipoprotein</keyword>
<keyword evidence="5 14" id="KW-0812">Transmembrane</keyword>
<keyword evidence="9" id="KW-0813">Transport</keyword>
<proteinExistence type="inferred from homology"/>
<keyword evidence="7" id="KW-0547">Nucleotide-binding</keyword>
<dbReference type="STRING" id="3088.A0A383V8H4"/>
<keyword evidence="9" id="KW-0931">ER-Golgi transport</keyword>
<dbReference type="GO" id="GO:0005789">
    <property type="term" value="C:endoplasmic reticulum membrane"/>
    <property type="evidence" value="ECO:0007669"/>
    <property type="project" value="UniProtKB-SubCell"/>
</dbReference>
<evidence type="ECO:0000256" key="13">
    <source>
        <dbReference type="ARBA" id="ARBA00023170"/>
    </source>
</evidence>
<accession>A0A383V8H4</accession>
<evidence type="ECO:0000256" key="14">
    <source>
        <dbReference type="SAM" id="Phobius"/>
    </source>
</evidence>
<evidence type="ECO:0000256" key="5">
    <source>
        <dbReference type="ARBA" id="ARBA00022692"/>
    </source>
</evidence>